<comment type="caution">
    <text evidence="1">The sequence shown here is derived from an EMBL/GenBank/DDBJ whole genome shotgun (WGS) entry which is preliminary data.</text>
</comment>
<dbReference type="Proteomes" id="UP000051461">
    <property type="component" value="Unassembled WGS sequence"/>
</dbReference>
<reference evidence="1 2" key="1">
    <citation type="journal article" date="2015" name="Genome Announc.">
        <title>Expanding the biotechnology potential of lactobacilli through comparative genomics of 213 strains and associated genera.</title>
        <authorList>
            <person name="Sun Z."/>
            <person name="Harris H.M."/>
            <person name="McCann A."/>
            <person name="Guo C."/>
            <person name="Argimon S."/>
            <person name="Zhang W."/>
            <person name="Yang X."/>
            <person name="Jeffery I.B."/>
            <person name="Cooney J.C."/>
            <person name="Kagawa T.F."/>
            <person name="Liu W."/>
            <person name="Song Y."/>
            <person name="Salvetti E."/>
            <person name="Wrobel A."/>
            <person name="Rasinkangas P."/>
            <person name="Parkhill J."/>
            <person name="Rea M.C."/>
            <person name="O'Sullivan O."/>
            <person name="Ritari J."/>
            <person name="Douillard F.P."/>
            <person name="Paul Ross R."/>
            <person name="Yang R."/>
            <person name="Briner A.E."/>
            <person name="Felis G.E."/>
            <person name="de Vos W.M."/>
            <person name="Barrangou R."/>
            <person name="Klaenhammer T.R."/>
            <person name="Caufield P.W."/>
            <person name="Cui Y."/>
            <person name="Zhang H."/>
            <person name="O'Toole P.W."/>
        </authorList>
    </citation>
    <scope>NUCLEOTIDE SEQUENCE [LARGE SCALE GENOMIC DNA]</scope>
    <source>
        <strain evidence="1 2">DSM 20003</strain>
    </source>
</reference>
<dbReference type="AlphaFoldDB" id="A0A0R1GE89"/>
<dbReference type="PATRIC" id="fig|1423726.3.peg.2059"/>
<proteinExistence type="predicted"/>
<dbReference type="STRING" id="1423726.FC07_GL001983"/>
<accession>A0A0R1GE89</accession>
<name>A0A0R1GE89_9LACO</name>
<organism evidence="1 2">
    <name type="scientific">Loigolactobacillus bifermentans DSM 20003</name>
    <dbReference type="NCBI Taxonomy" id="1423726"/>
    <lineage>
        <taxon>Bacteria</taxon>
        <taxon>Bacillati</taxon>
        <taxon>Bacillota</taxon>
        <taxon>Bacilli</taxon>
        <taxon>Lactobacillales</taxon>
        <taxon>Lactobacillaceae</taxon>
        <taxon>Loigolactobacillus</taxon>
    </lineage>
</organism>
<evidence type="ECO:0000313" key="1">
    <source>
        <dbReference type="EMBL" id="KRK32558.1"/>
    </source>
</evidence>
<dbReference type="EMBL" id="AZDA01000140">
    <property type="protein sequence ID" value="KRK32558.1"/>
    <property type="molecule type" value="Genomic_DNA"/>
</dbReference>
<keyword evidence="2" id="KW-1185">Reference proteome</keyword>
<gene>
    <name evidence="1" type="ORF">FC07_GL001983</name>
</gene>
<sequence length="60" mass="7039">MIPLKFNKPIDTIVEEIKQRDLNDYLAKNLARFGFYVAPYDQDSDSKMPNHPDHPHTPKK</sequence>
<evidence type="ECO:0000313" key="2">
    <source>
        <dbReference type="Proteomes" id="UP000051461"/>
    </source>
</evidence>
<protein>
    <submittedName>
        <fullName evidence="1">Uncharacterized protein</fullName>
    </submittedName>
</protein>